<accession>A0A2B7ZHW6</accession>
<evidence type="ECO:0000313" key="1">
    <source>
        <dbReference type="EMBL" id="PGH33566.1"/>
    </source>
</evidence>
<protein>
    <submittedName>
        <fullName evidence="1">Uncharacterized protein</fullName>
    </submittedName>
</protein>
<dbReference type="EMBL" id="PDND01000060">
    <property type="protein sequence ID" value="PGH33566.1"/>
    <property type="molecule type" value="Genomic_DNA"/>
</dbReference>
<dbReference type="AlphaFoldDB" id="A0A2B7ZHW6"/>
<reference evidence="1 2" key="1">
    <citation type="submission" date="2017-10" db="EMBL/GenBank/DDBJ databases">
        <title>Comparative genomics in systemic dimorphic fungi from Ajellomycetaceae.</title>
        <authorList>
            <person name="Munoz J.F."/>
            <person name="Mcewen J.G."/>
            <person name="Clay O.K."/>
            <person name="Cuomo C.A."/>
        </authorList>
    </citation>
    <scope>NUCLEOTIDE SEQUENCE [LARGE SCALE GENOMIC DNA]</scope>
    <source>
        <strain evidence="1 2">UAMH4076</strain>
    </source>
</reference>
<name>A0A2B7ZHW6_9EURO</name>
<dbReference type="Proteomes" id="UP000226031">
    <property type="component" value="Unassembled WGS sequence"/>
</dbReference>
<gene>
    <name evidence="1" type="ORF">GX50_03638</name>
</gene>
<evidence type="ECO:0000313" key="2">
    <source>
        <dbReference type="Proteomes" id="UP000226031"/>
    </source>
</evidence>
<dbReference type="VEuPathDB" id="FungiDB:EMCG_08613"/>
<organism evidence="1 2">
    <name type="scientific">[Emmonsia] crescens</name>
    <dbReference type="NCBI Taxonomy" id="73230"/>
    <lineage>
        <taxon>Eukaryota</taxon>
        <taxon>Fungi</taxon>
        <taxon>Dikarya</taxon>
        <taxon>Ascomycota</taxon>
        <taxon>Pezizomycotina</taxon>
        <taxon>Eurotiomycetes</taxon>
        <taxon>Eurotiomycetidae</taxon>
        <taxon>Onygenales</taxon>
        <taxon>Ajellomycetaceae</taxon>
        <taxon>Emergomyces</taxon>
    </lineage>
</organism>
<proteinExistence type="predicted"/>
<dbReference type="InterPro" id="IPR046670">
    <property type="entry name" value="DUF6540"/>
</dbReference>
<comment type="caution">
    <text evidence="1">The sequence shown here is derived from an EMBL/GenBank/DDBJ whole genome shotgun (WGS) entry which is preliminary data.</text>
</comment>
<keyword evidence="2" id="KW-1185">Reference proteome</keyword>
<sequence>MAEDDLSSLHKRIFATMALMPEESSFDPCSLPSMLIDLENTSTPRENSRDPKPKVESNGLYILLSNTGFRDKFHWGLFVAQNHTSGILYHQAIAGLEWKFIIETADVTESPRLLLALKIGVIDRVNDEWIQAIKTCVREVEVEEEFTCRTWLLAAVYQLALQGYIGLQPDWDCVHKIEEEAKRLAQDAFHMGTSIVVDSEMYAL</sequence>
<dbReference type="Pfam" id="PF20174">
    <property type="entry name" value="DUF6540"/>
    <property type="match status" value="1"/>
</dbReference>